<reference evidence="2" key="1">
    <citation type="submission" date="2025-08" db="UniProtKB">
        <authorList>
            <consortium name="RefSeq"/>
        </authorList>
    </citation>
    <scope>IDENTIFICATION</scope>
    <source>
        <tissue evidence="2">Leaves</tissue>
    </source>
</reference>
<dbReference type="Proteomes" id="UP001652660">
    <property type="component" value="Chromosome 4e"/>
</dbReference>
<dbReference type="SUPFAM" id="SSF56219">
    <property type="entry name" value="DNase I-like"/>
    <property type="match status" value="1"/>
</dbReference>
<sequence>MEKGGVFDAGFSGPSFTSSNNRRGRARIWKRLDKLLINEECLGFASAISIVHLARHPSDHSPLKISFASRLDNKSRPFRFLNVWAFKLDVLEVIRRAWSVEVQGSPLRILYSNMLVTRRAIQVWNKQSFGSILDAVREAEATLLRVEEGVENDDSEAMQVELRKAQTELRRALSIEEQYWCQKAKVKWLHSGDRISKHFHTVIKQMRVQGMIHRIKKVDGMWVEEDEEIANEAIAYFLDLFFGCTNSNLDGLLNLIPSIITGEDTKVLEEVATMEEVRRVVFAMDGESAAGPDGFTGIGGISVDFGATNECSKSGYLVHTSLPPARRK</sequence>
<protein>
    <submittedName>
        <fullName evidence="2">Uncharacterized protein</fullName>
    </submittedName>
</protein>
<dbReference type="PANTHER" id="PTHR33710">
    <property type="entry name" value="BNAC02G09200D PROTEIN"/>
    <property type="match status" value="1"/>
</dbReference>
<keyword evidence="1" id="KW-1185">Reference proteome</keyword>
<name>A0ABM4U5R6_COFAR</name>
<evidence type="ECO:0000313" key="2">
    <source>
        <dbReference type="RefSeq" id="XP_071902625.1"/>
    </source>
</evidence>
<gene>
    <name evidence="2" type="primary">LOC140005519</name>
</gene>
<organism evidence="1 2">
    <name type="scientific">Coffea arabica</name>
    <name type="common">Arabian coffee</name>
    <dbReference type="NCBI Taxonomy" id="13443"/>
    <lineage>
        <taxon>Eukaryota</taxon>
        <taxon>Viridiplantae</taxon>
        <taxon>Streptophyta</taxon>
        <taxon>Embryophyta</taxon>
        <taxon>Tracheophyta</taxon>
        <taxon>Spermatophyta</taxon>
        <taxon>Magnoliopsida</taxon>
        <taxon>eudicotyledons</taxon>
        <taxon>Gunneridae</taxon>
        <taxon>Pentapetalae</taxon>
        <taxon>asterids</taxon>
        <taxon>lamiids</taxon>
        <taxon>Gentianales</taxon>
        <taxon>Rubiaceae</taxon>
        <taxon>Ixoroideae</taxon>
        <taxon>Gardenieae complex</taxon>
        <taxon>Bertiereae - Coffeeae clade</taxon>
        <taxon>Coffeeae</taxon>
        <taxon>Coffea</taxon>
    </lineage>
</organism>
<dbReference type="InterPro" id="IPR036691">
    <property type="entry name" value="Endo/exonu/phosph_ase_sf"/>
</dbReference>
<proteinExistence type="predicted"/>
<accession>A0ABM4U5R6</accession>
<dbReference type="PANTHER" id="PTHR33710:SF77">
    <property type="entry name" value="DNASE I-LIKE SUPERFAMILY PROTEIN"/>
    <property type="match status" value="1"/>
</dbReference>
<evidence type="ECO:0000313" key="1">
    <source>
        <dbReference type="Proteomes" id="UP001652660"/>
    </source>
</evidence>
<dbReference type="GeneID" id="140005519"/>
<dbReference type="RefSeq" id="XP_071902625.1">
    <property type="nucleotide sequence ID" value="XM_072046524.1"/>
</dbReference>